<sequence>MIHSASAIFPCFQMACSEKGTLAKGSLRHVLNKMSLGQVPMELYFECKEKAINSLPLAKDISVLENLRQALVNPHQHHWEQACLDKLDQMKRQGVWQAIIRTPAMKTIGHCWVFNTKLDEYGNIKKFKARLVARGNQQCP</sequence>
<protein>
    <recommendedName>
        <fullName evidence="3">Reverse transcriptase Ty1/copia-type domain-containing protein</fullName>
    </recommendedName>
</protein>
<gene>
    <name evidence="1" type="ORF">O181_004480</name>
</gene>
<evidence type="ECO:0000313" key="2">
    <source>
        <dbReference type="Proteomes" id="UP000765509"/>
    </source>
</evidence>
<accession>A0A9Q3BGG7</accession>
<organism evidence="1 2">
    <name type="scientific">Austropuccinia psidii MF-1</name>
    <dbReference type="NCBI Taxonomy" id="1389203"/>
    <lineage>
        <taxon>Eukaryota</taxon>
        <taxon>Fungi</taxon>
        <taxon>Dikarya</taxon>
        <taxon>Basidiomycota</taxon>
        <taxon>Pucciniomycotina</taxon>
        <taxon>Pucciniomycetes</taxon>
        <taxon>Pucciniales</taxon>
        <taxon>Sphaerophragmiaceae</taxon>
        <taxon>Austropuccinia</taxon>
    </lineage>
</organism>
<comment type="caution">
    <text evidence="1">The sequence shown here is derived from an EMBL/GenBank/DDBJ whole genome shotgun (WGS) entry which is preliminary data.</text>
</comment>
<evidence type="ECO:0000313" key="1">
    <source>
        <dbReference type="EMBL" id="MBW0464765.1"/>
    </source>
</evidence>
<dbReference type="Proteomes" id="UP000765509">
    <property type="component" value="Unassembled WGS sequence"/>
</dbReference>
<keyword evidence="2" id="KW-1185">Reference proteome</keyword>
<proteinExistence type="predicted"/>
<dbReference type="EMBL" id="AVOT02000872">
    <property type="protein sequence ID" value="MBW0464765.1"/>
    <property type="molecule type" value="Genomic_DNA"/>
</dbReference>
<dbReference type="OrthoDB" id="3059190at2759"/>
<evidence type="ECO:0008006" key="3">
    <source>
        <dbReference type="Google" id="ProtNLM"/>
    </source>
</evidence>
<reference evidence="1" key="1">
    <citation type="submission" date="2021-03" db="EMBL/GenBank/DDBJ databases">
        <title>Draft genome sequence of rust myrtle Austropuccinia psidii MF-1, a brazilian biotype.</title>
        <authorList>
            <person name="Quecine M.C."/>
            <person name="Pachon D.M.R."/>
            <person name="Bonatelli M.L."/>
            <person name="Correr F.H."/>
            <person name="Franceschini L.M."/>
            <person name="Leite T.F."/>
            <person name="Margarido G.R.A."/>
            <person name="Almeida C.A."/>
            <person name="Ferrarezi J.A."/>
            <person name="Labate C.A."/>
        </authorList>
    </citation>
    <scope>NUCLEOTIDE SEQUENCE</scope>
    <source>
        <strain evidence="1">MF-1</strain>
    </source>
</reference>
<dbReference type="AlphaFoldDB" id="A0A9Q3BGG7"/>
<name>A0A9Q3BGG7_9BASI</name>